<name>A0A7G9S8G4_9SPHN</name>
<dbReference type="RefSeq" id="WP_187541139.1">
    <property type="nucleotide sequence ID" value="NZ_CP060717.1"/>
</dbReference>
<keyword evidence="1" id="KW-1133">Transmembrane helix</keyword>
<dbReference type="AlphaFoldDB" id="A0A7G9S8G4"/>
<reference evidence="4 5" key="1">
    <citation type="submission" date="2020-08" db="EMBL/GenBank/DDBJ databases">
        <title>Genome sequence of Sphingomonas rhizophila KACC 19189T.</title>
        <authorList>
            <person name="Hyun D.-W."/>
            <person name="Bae J.-W."/>
        </authorList>
    </citation>
    <scope>NUCLEOTIDE SEQUENCE [LARGE SCALE GENOMIC DNA]</scope>
    <source>
        <strain evidence="4 5">KACC 19189</strain>
    </source>
</reference>
<feature type="chain" id="PRO_5028985930" evidence="2">
    <location>
        <begin position="23"/>
        <end position="239"/>
    </location>
</feature>
<feature type="transmembrane region" description="Helical" evidence="1">
    <location>
        <begin position="210"/>
        <end position="227"/>
    </location>
</feature>
<evidence type="ECO:0000313" key="5">
    <source>
        <dbReference type="Proteomes" id="UP000515955"/>
    </source>
</evidence>
<keyword evidence="1" id="KW-0812">Transmembrane</keyword>
<feature type="domain" description="Ice-binding protein C-terminal" evidence="3">
    <location>
        <begin position="207"/>
        <end position="230"/>
    </location>
</feature>
<keyword evidence="1" id="KW-0472">Membrane</keyword>
<dbReference type="NCBIfam" id="NF035944">
    <property type="entry name" value="PEPxxWA-CTERM"/>
    <property type="match status" value="1"/>
</dbReference>
<dbReference type="EMBL" id="CP060717">
    <property type="protein sequence ID" value="QNN64139.1"/>
    <property type="molecule type" value="Genomic_DNA"/>
</dbReference>
<evidence type="ECO:0000313" key="4">
    <source>
        <dbReference type="EMBL" id="QNN64139.1"/>
    </source>
</evidence>
<sequence>MKKFWVGALIAASAIASTPAAAGVTVTGPVTNQVATTSGASGGSWTIAFNGVGGESQSVISGLMSTITFEFVSGGGTNQYVFNYTINNVSESPITASRVSGFGFDTNPNVSTATSTGVFGDTNLNGNYPVGYGNVEVCFKDGSGNSCAGGGNGGVVMGQMSGNTGTLTLNFAQAQSSISLLNFVDRYQSIAGAGAVTSAIGRQTMHAPEPGTWAMMLIGFGAIGFGLRRRSQPKLLQLA</sequence>
<dbReference type="Proteomes" id="UP000515955">
    <property type="component" value="Chromosome"/>
</dbReference>
<dbReference type="NCBIfam" id="TIGR02595">
    <property type="entry name" value="PEP_CTERM"/>
    <property type="match status" value="1"/>
</dbReference>
<protein>
    <submittedName>
        <fullName evidence="4">Cistern family PEP-CTERM protein</fullName>
    </submittedName>
</protein>
<dbReference type="InterPro" id="IPR013424">
    <property type="entry name" value="Ice-binding_C"/>
</dbReference>
<proteinExistence type="predicted"/>
<accession>A0A7G9S8G4</accession>
<evidence type="ECO:0000256" key="1">
    <source>
        <dbReference type="SAM" id="Phobius"/>
    </source>
</evidence>
<feature type="signal peptide" evidence="2">
    <location>
        <begin position="1"/>
        <end position="22"/>
    </location>
</feature>
<keyword evidence="5" id="KW-1185">Reference proteome</keyword>
<evidence type="ECO:0000259" key="3">
    <source>
        <dbReference type="Pfam" id="PF07589"/>
    </source>
</evidence>
<keyword evidence="2" id="KW-0732">Signal</keyword>
<gene>
    <name evidence="4" type="ORF">H9L12_07020</name>
</gene>
<dbReference type="KEGG" id="srhi:H9L12_07020"/>
<evidence type="ECO:0000256" key="2">
    <source>
        <dbReference type="SAM" id="SignalP"/>
    </source>
</evidence>
<dbReference type="NCBIfam" id="NF033947">
    <property type="entry name" value="PEP-cistern"/>
    <property type="match status" value="1"/>
</dbReference>
<organism evidence="4 5">
    <name type="scientific">Sphingomonas rhizophila</name>
    <dbReference type="NCBI Taxonomy" id="2071607"/>
    <lineage>
        <taxon>Bacteria</taxon>
        <taxon>Pseudomonadati</taxon>
        <taxon>Pseudomonadota</taxon>
        <taxon>Alphaproteobacteria</taxon>
        <taxon>Sphingomonadales</taxon>
        <taxon>Sphingomonadaceae</taxon>
        <taxon>Sphingomonas</taxon>
    </lineage>
</organism>
<dbReference type="Pfam" id="PF07589">
    <property type="entry name" value="PEP-CTERM"/>
    <property type="match status" value="1"/>
</dbReference>